<evidence type="ECO:0000256" key="3">
    <source>
        <dbReference type="ARBA" id="ARBA00022793"/>
    </source>
</evidence>
<dbReference type="InterPro" id="IPR011054">
    <property type="entry name" value="Rudment_hybrid_motif"/>
</dbReference>
<reference evidence="9 10" key="1">
    <citation type="journal article" date="2015" name="Stand. Genomic Sci.">
        <title>Genome sequence of a native-feather degrading extremely thermophilic Eubacterium, Fervidobacterium islandicum AW-1.</title>
        <authorList>
            <person name="Lee Y.J."/>
            <person name="Jeong H."/>
            <person name="Park G.S."/>
            <person name="Kwak Y."/>
            <person name="Lee S.J."/>
            <person name="Lee S.J."/>
            <person name="Park M.K."/>
            <person name="Kim J.Y."/>
            <person name="Kang H.K."/>
            <person name="Shin J.H."/>
            <person name="Lee D.W."/>
        </authorList>
    </citation>
    <scope>NUCLEOTIDE SEQUENCE [LARGE SCALE GENOMIC DNA]</scope>
    <source>
        <strain evidence="9 10">AW-1</strain>
    </source>
</reference>
<dbReference type="GO" id="GO:0006189">
    <property type="term" value="P:'de novo' IMP biosynthetic process"/>
    <property type="evidence" value="ECO:0007669"/>
    <property type="project" value="UniProtKB-UniRule"/>
</dbReference>
<accession>A0AAI8CNX1</accession>
<dbReference type="InterPro" id="IPR011761">
    <property type="entry name" value="ATP-grasp"/>
</dbReference>
<feature type="binding site" evidence="6">
    <location>
        <begin position="189"/>
        <end position="192"/>
    </location>
    <ligand>
        <name>ATP</name>
        <dbReference type="ChEBI" id="CHEBI:30616"/>
    </ligand>
</feature>
<protein>
    <recommendedName>
        <fullName evidence="6 7">N5-carboxyaminoimidazole ribonucleotide synthase</fullName>
        <shortName evidence="6 7">N5-CAIR synthase</shortName>
        <ecNumber evidence="6 7">6.3.4.18</ecNumber>
    </recommendedName>
    <alternativeName>
        <fullName evidence="6 7">5-(carboxyamino)imidazole ribonucleotide synthetase</fullName>
    </alternativeName>
</protein>
<evidence type="ECO:0000313" key="9">
    <source>
        <dbReference type="EMBL" id="AMW33754.2"/>
    </source>
</evidence>
<dbReference type="NCBIfam" id="NF004679">
    <property type="entry name" value="PRK06019.1-5"/>
    <property type="match status" value="1"/>
</dbReference>
<dbReference type="SUPFAM" id="SSF52440">
    <property type="entry name" value="PreATP-grasp domain"/>
    <property type="match status" value="1"/>
</dbReference>
<evidence type="ECO:0000259" key="8">
    <source>
        <dbReference type="PROSITE" id="PS50975"/>
    </source>
</evidence>
<evidence type="ECO:0000256" key="1">
    <source>
        <dbReference type="ARBA" id="ARBA00022741"/>
    </source>
</evidence>
<dbReference type="SUPFAM" id="SSF56059">
    <property type="entry name" value="Glutathione synthetase ATP-binding domain-like"/>
    <property type="match status" value="1"/>
</dbReference>
<dbReference type="PANTHER" id="PTHR11609">
    <property type="entry name" value="PURINE BIOSYNTHESIS PROTEIN 6/7, PUR6/7"/>
    <property type="match status" value="1"/>
</dbReference>
<proteinExistence type="inferred from homology"/>
<comment type="caution">
    <text evidence="6">Lacks conserved residue(s) required for the propagation of feature annotation.</text>
</comment>
<dbReference type="GO" id="GO:0046872">
    <property type="term" value="F:metal ion binding"/>
    <property type="evidence" value="ECO:0007669"/>
    <property type="project" value="InterPro"/>
</dbReference>
<keyword evidence="5" id="KW-0456">Lyase</keyword>
<evidence type="ECO:0000256" key="5">
    <source>
        <dbReference type="ARBA" id="ARBA00023239"/>
    </source>
</evidence>
<evidence type="ECO:0000313" key="10">
    <source>
        <dbReference type="Proteomes" id="UP000093740"/>
    </source>
</evidence>
<dbReference type="AlphaFoldDB" id="A0AAI8CNX1"/>
<keyword evidence="6 7" id="KW-0436">Ligase</keyword>
<dbReference type="PROSITE" id="PS50975">
    <property type="entry name" value="ATP_GRASP"/>
    <property type="match status" value="1"/>
</dbReference>
<dbReference type="GO" id="GO:0034028">
    <property type="term" value="F:5-(carboxyamino)imidazole ribonucleotide synthase activity"/>
    <property type="evidence" value="ECO:0007669"/>
    <property type="project" value="UniProtKB-UniRule"/>
</dbReference>
<comment type="similarity">
    <text evidence="6 7">Belongs to the PurK/PurT family.</text>
</comment>
<dbReference type="PANTHER" id="PTHR11609:SF5">
    <property type="entry name" value="PHOSPHORIBOSYLAMINOIMIDAZOLE CARBOXYLASE"/>
    <property type="match status" value="1"/>
</dbReference>
<feature type="binding site" evidence="6">
    <location>
        <begin position="281"/>
        <end position="282"/>
    </location>
    <ligand>
        <name>ATP</name>
        <dbReference type="ChEBI" id="CHEBI:30616"/>
    </ligand>
</feature>
<dbReference type="Gene3D" id="3.30.470.20">
    <property type="entry name" value="ATP-grasp fold, B domain"/>
    <property type="match status" value="1"/>
</dbReference>
<dbReference type="InterPro" id="IPR054350">
    <property type="entry name" value="PurT/PurK_preATP-grasp"/>
</dbReference>
<dbReference type="EMBL" id="CP014334">
    <property type="protein sequence ID" value="AMW33754.2"/>
    <property type="molecule type" value="Genomic_DNA"/>
</dbReference>
<dbReference type="SUPFAM" id="SSF51246">
    <property type="entry name" value="Rudiment single hybrid motif"/>
    <property type="match status" value="1"/>
</dbReference>
<feature type="binding site" evidence="6">
    <location>
        <position position="158"/>
    </location>
    <ligand>
        <name>ATP</name>
        <dbReference type="ChEBI" id="CHEBI:30616"/>
    </ligand>
</feature>
<dbReference type="Pfam" id="PF17769">
    <property type="entry name" value="PurK_C"/>
    <property type="match status" value="1"/>
</dbReference>
<dbReference type="InterPro" id="IPR040686">
    <property type="entry name" value="PurK_C"/>
</dbReference>
<dbReference type="GO" id="GO:0005524">
    <property type="term" value="F:ATP binding"/>
    <property type="evidence" value="ECO:0007669"/>
    <property type="project" value="UniProtKB-UniRule"/>
</dbReference>
<dbReference type="RefSeq" id="WP_084384073.1">
    <property type="nucleotide sequence ID" value="NZ_CP014334.2"/>
</dbReference>
<dbReference type="HAMAP" id="MF_01928">
    <property type="entry name" value="PurK"/>
    <property type="match status" value="1"/>
</dbReference>
<dbReference type="NCBIfam" id="TIGR01161">
    <property type="entry name" value="purK"/>
    <property type="match status" value="1"/>
</dbReference>
<keyword evidence="4 6" id="KW-0067">ATP-binding</keyword>
<dbReference type="Proteomes" id="UP000093740">
    <property type="component" value="Chromosome"/>
</dbReference>
<keyword evidence="3" id="KW-0210">Decarboxylase</keyword>
<dbReference type="GO" id="GO:0004638">
    <property type="term" value="F:phosphoribosylaminoimidazole carboxylase activity"/>
    <property type="evidence" value="ECO:0007669"/>
    <property type="project" value="InterPro"/>
</dbReference>
<keyword evidence="1 6" id="KW-0547">Nucleotide-binding</keyword>
<dbReference type="InterPro" id="IPR005875">
    <property type="entry name" value="PurK"/>
</dbReference>
<comment type="catalytic activity">
    <reaction evidence="6 7">
        <text>5-amino-1-(5-phospho-beta-D-ribosyl)imidazole + hydrogencarbonate + ATP = 5-carboxyamino-1-(5-phospho-D-ribosyl)imidazole + ADP + phosphate + 2 H(+)</text>
        <dbReference type="Rhea" id="RHEA:19317"/>
        <dbReference type="ChEBI" id="CHEBI:15378"/>
        <dbReference type="ChEBI" id="CHEBI:17544"/>
        <dbReference type="ChEBI" id="CHEBI:30616"/>
        <dbReference type="ChEBI" id="CHEBI:43474"/>
        <dbReference type="ChEBI" id="CHEBI:58730"/>
        <dbReference type="ChEBI" id="CHEBI:137981"/>
        <dbReference type="ChEBI" id="CHEBI:456216"/>
        <dbReference type="EC" id="6.3.4.18"/>
    </reaction>
</comment>
<sequence length="401" mass="44276">MFGSTEKVAHSLPIKTVGIIGGGQLGKMLTLKAKEMGLRIIALDKDPSCPVSSICDELIVGSLYDKEKLLELAKKSDVVTYEIEHTDTETLKCIEQEGINILPSPALLELINDKLKQKVHLISHGIPTSKLICEVSKEETVAYKSKRKQLPQFPLVQKARKGGYDGRGVAVIRNENDLHKVLETDSFFEEFIEIEKEIAVLVARDLEGNVESYPVVEMVFDSRSNILDMLISPARIPEEISEKAKRIAFDVINSFVLSNLKAVGVFAIEMFLTKSGDILVNEIAPRVHNSGHHTIESCYTSQFEQHLRAIAGLPLGSTKQHSPAVMINLLGEPGYYGKPAIVGLEEILRTDGAYLHWYGKSTTGPFRKMGHVTIIDESLDSAIGKAKRLKDSVKIISEGSE</sequence>
<dbReference type="InterPro" id="IPR013815">
    <property type="entry name" value="ATP_grasp_subdomain_1"/>
</dbReference>
<feature type="domain" description="ATP-grasp" evidence="8">
    <location>
        <begin position="118"/>
        <end position="311"/>
    </location>
</feature>
<evidence type="ECO:0000256" key="2">
    <source>
        <dbReference type="ARBA" id="ARBA00022755"/>
    </source>
</evidence>
<keyword evidence="10" id="KW-1185">Reference proteome</keyword>
<feature type="binding site" evidence="6">
    <location>
        <position position="114"/>
    </location>
    <ligand>
        <name>ATP</name>
        <dbReference type="ChEBI" id="CHEBI:30616"/>
    </ligand>
</feature>
<dbReference type="Gene3D" id="3.40.50.20">
    <property type="match status" value="1"/>
</dbReference>
<evidence type="ECO:0000256" key="6">
    <source>
        <dbReference type="HAMAP-Rule" id="MF_01928"/>
    </source>
</evidence>
<dbReference type="InterPro" id="IPR003135">
    <property type="entry name" value="ATP-grasp_carboxylate-amine"/>
</dbReference>
<name>A0AAI8CNX1_FERIS</name>
<comment type="function">
    <text evidence="7">Catalyzes the ATP-dependent conversion of 5-aminoimidazole ribonucleotide (AIR) and HCO(3)- to N5-carboxyaminoimidazole ribonucleotide (N5-CAIR).</text>
</comment>
<evidence type="ECO:0000256" key="4">
    <source>
        <dbReference type="ARBA" id="ARBA00022840"/>
    </source>
</evidence>
<evidence type="ECO:0000256" key="7">
    <source>
        <dbReference type="RuleBase" id="RU361200"/>
    </source>
</evidence>
<organism evidence="9 10">
    <name type="scientific">Fervidobacterium islandicum</name>
    <dbReference type="NCBI Taxonomy" id="2423"/>
    <lineage>
        <taxon>Bacteria</taxon>
        <taxon>Thermotogati</taxon>
        <taxon>Thermotogota</taxon>
        <taxon>Thermotogae</taxon>
        <taxon>Thermotogales</taxon>
        <taxon>Fervidobacteriaceae</taxon>
        <taxon>Fervidobacterium</taxon>
    </lineage>
</organism>
<comment type="pathway">
    <text evidence="6 7">Purine metabolism; IMP biosynthesis via de novo pathway; 5-amino-1-(5-phospho-D-ribosyl)imidazole-4-carboxylate from 5-amino-1-(5-phospho-D-ribosyl)imidazole (N5-CAIR route): step 1/2.</text>
</comment>
<dbReference type="Gene3D" id="3.30.1490.20">
    <property type="entry name" value="ATP-grasp fold, A domain"/>
    <property type="match status" value="1"/>
</dbReference>
<dbReference type="Pfam" id="PF02222">
    <property type="entry name" value="ATP-grasp"/>
    <property type="match status" value="1"/>
</dbReference>
<gene>
    <name evidence="6 7" type="primary">purK</name>
    <name evidence="9" type="ORF">NA23_06905</name>
</gene>
<dbReference type="KEGG" id="fia:NA23_06905"/>
<dbReference type="FunFam" id="3.30.470.20:FF:000037">
    <property type="entry name" value="Phosphoribosylaminoimidazole carboxylase, chloroplastic"/>
    <property type="match status" value="1"/>
</dbReference>
<dbReference type="InterPro" id="IPR016185">
    <property type="entry name" value="PreATP-grasp_dom_sf"/>
</dbReference>
<comment type="subunit">
    <text evidence="6 7">Homodimer.</text>
</comment>
<feature type="binding site" evidence="6">
    <location>
        <position position="197"/>
    </location>
    <ligand>
        <name>ATP</name>
        <dbReference type="ChEBI" id="CHEBI:30616"/>
    </ligand>
</feature>
<dbReference type="GO" id="GO:0005829">
    <property type="term" value="C:cytosol"/>
    <property type="evidence" value="ECO:0007669"/>
    <property type="project" value="TreeGrafter"/>
</dbReference>
<comment type="function">
    <text evidence="6">Catalyzes the ATP-dependent conversion of 5-aminoimidazole ribonucleotide (AIR) and HCO(3)(-) to N5-carboxyaminoimidazole ribonucleotide (N5-CAIR).</text>
</comment>
<keyword evidence="2 6" id="KW-0658">Purine biosynthesis</keyword>
<dbReference type="Pfam" id="PF22660">
    <property type="entry name" value="RS_preATP-grasp-like"/>
    <property type="match status" value="1"/>
</dbReference>
<dbReference type="EC" id="6.3.4.18" evidence="6 7"/>